<keyword evidence="3" id="KW-1185">Reference proteome</keyword>
<evidence type="ECO:0000313" key="3">
    <source>
        <dbReference type="Proteomes" id="UP001597469"/>
    </source>
</evidence>
<dbReference type="InterPro" id="IPR025499">
    <property type="entry name" value="KdgF"/>
</dbReference>
<evidence type="ECO:0000259" key="1">
    <source>
        <dbReference type="Pfam" id="PF07883"/>
    </source>
</evidence>
<evidence type="ECO:0000313" key="2">
    <source>
        <dbReference type="EMBL" id="MFD2569521.1"/>
    </source>
</evidence>
<reference evidence="3" key="1">
    <citation type="journal article" date="2019" name="Int. J. Syst. Evol. Microbiol.">
        <title>The Global Catalogue of Microorganisms (GCM) 10K type strain sequencing project: providing services to taxonomists for standard genome sequencing and annotation.</title>
        <authorList>
            <consortium name="The Broad Institute Genomics Platform"/>
            <consortium name="The Broad Institute Genome Sequencing Center for Infectious Disease"/>
            <person name="Wu L."/>
            <person name="Ma J."/>
        </authorList>
    </citation>
    <scope>NUCLEOTIDE SEQUENCE [LARGE SCALE GENOMIC DNA]</scope>
    <source>
        <strain evidence="3">KCTC 42805</strain>
    </source>
</reference>
<dbReference type="Proteomes" id="UP001597469">
    <property type="component" value="Unassembled WGS sequence"/>
</dbReference>
<dbReference type="PANTHER" id="PTHR40112:SF1">
    <property type="entry name" value="H2HPP ISOMERASE"/>
    <property type="match status" value="1"/>
</dbReference>
<comment type="caution">
    <text evidence="2">The sequence shown here is derived from an EMBL/GenBank/DDBJ whole genome shotgun (WGS) entry which is preliminary data.</text>
</comment>
<protein>
    <submittedName>
        <fullName evidence="2">Cupin domain-containing protein</fullName>
    </submittedName>
</protein>
<sequence length="114" mass="12491">MASTQLASLFVDDQSLPWETVAEGVKRKIMTYDANLMMVKVAFESGGIGAAHSHYHTQMSYVESGVFAITIGEQTQTLQTGDAYYIPPNVWHGAVCVEAGVLVDVFTPMRDDFV</sequence>
<dbReference type="InterPro" id="IPR013096">
    <property type="entry name" value="Cupin_2"/>
</dbReference>
<proteinExistence type="predicted"/>
<name>A0ABW5LZ22_9BACT</name>
<dbReference type="CDD" id="cd02238">
    <property type="entry name" value="cupin_KdgF"/>
    <property type="match status" value="1"/>
</dbReference>
<dbReference type="PANTHER" id="PTHR40112">
    <property type="entry name" value="H2HPP ISOMERASE"/>
    <property type="match status" value="1"/>
</dbReference>
<dbReference type="PIRSF" id="PIRSF029883">
    <property type="entry name" value="KdgF"/>
    <property type="match status" value="1"/>
</dbReference>
<dbReference type="EMBL" id="JBHULN010000001">
    <property type="protein sequence ID" value="MFD2569521.1"/>
    <property type="molecule type" value="Genomic_DNA"/>
</dbReference>
<dbReference type="RefSeq" id="WP_381518681.1">
    <property type="nucleotide sequence ID" value="NZ_JBHULN010000001.1"/>
</dbReference>
<dbReference type="InterPro" id="IPR014710">
    <property type="entry name" value="RmlC-like_jellyroll"/>
</dbReference>
<feature type="domain" description="Cupin type-2" evidence="1">
    <location>
        <begin position="41"/>
        <end position="100"/>
    </location>
</feature>
<dbReference type="SUPFAM" id="SSF51182">
    <property type="entry name" value="RmlC-like cupins"/>
    <property type="match status" value="1"/>
</dbReference>
<organism evidence="2 3">
    <name type="scientific">Spirosoma soli</name>
    <dbReference type="NCBI Taxonomy" id="1770529"/>
    <lineage>
        <taxon>Bacteria</taxon>
        <taxon>Pseudomonadati</taxon>
        <taxon>Bacteroidota</taxon>
        <taxon>Cytophagia</taxon>
        <taxon>Cytophagales</taxon>
        <taxon>Cytophagaceae</taxon>
        <taxon>Spirosoma</taxon>
    </lineage>
</organism>
<dbReference type="InterPro" id="IPR011051">
    <property type="entry name" value="RmlC_Cupin_sf"/>
</dbReference>
<dbReference type="InterPro" id="IPR052535">
    <property type="entry name" value="Bacilysin_H2HPP_isomerase"/>
</dbReference>
<gene>
    <name evidence="2" type="ORF">ACFSUS_02690</name>
</gene>
<accession>A0ABW5LZ22</accession>
<dbReference type="Pfam" id="PF07883">
    <property type="entry name" value="Cupin_2"/>
    <property type="match status" value="1"/>
</dbReference>
<dbReference type="Gene3D" id="2.60.120.10">
    <property type="entry name" value="Jelly Rolls"/>
    <property type="match status" value="1"/>
</dbReference>